<sequence length="181" mass="19658">MKKIFTANQFPANEYGEYSPDGITPAEYLEKMYSNIEEGELYIAKDADEEGAVYVTAAALSDAAEVCHYTVDASKADAAEIARKEQKLFDACKVLAALCVEEKDAMTIVKSAVEAAANADGLRFADAVVRAQRIEKLLRLGAPEVIIAGERHCFAEELALNAIASSCEVIEKKDFARLQDA</sequence>
<reference evidence="1" key="1">
    <citation type="journal article" date="2021" name="PeerJ">
        <title>Extensive microbial diversity within the chicken gut microbiome revealed by metagenomics and culture.</title>
        <authorList>
            <person name="Gilroy R."/>
            <person name="Ravi A."/>
            <person name="Getino M."/>
            <person name="Pursley I."/>
            <person name="Horton D.L."/>
            <person name="Alikhan N.F."/>
            <person name="Baker D."/>
            <person name="Gharbi K."/>
            <person name="Hall N."/>
            <person name="Watson M."/>
            <person name="Adriaenssens E.M."/>
            <person name="Foster-Nyarko E."/>
            <person name="Jarju S."/>
            <person name="Secka A."/>
            <person name="Antonio M."/>
            <person name="Oren A."/>
            <person name="Chaudhuri R.R."/>
            <person name="La Ragione R."/>
            <person name="Hildebrand F."/>
            <person name="Pallen M.J."/>
        </authorList>
    </citation>
    <scope>NUCLEOTIDE SEQUENCE</scope>
    <source>
        <strain evidence="1">ChiW7-2402</strain>
    </source>
</reference>
<dbReference type="AlphaFoldDB" id="A0A9D2G2Q9"/>
<accession>A0A9D2G2Q9</accession>
<protein>
    <submittedName>
        <fullName evidence="1">Uncharacterized protein</fullName>
    </submittedName>
</protein>
<dbReference type="EMBL" id="DXBB01000005">
    <property type="protein sequence ID" value="HIZ71984.1"/>
    <property type="molecule type" value="Genomic_DNA"/>
</dbReference>
<organism evidence="1 2">
    <name type="scientific">Candidatus Gallimonas intestinavium</name>
    <dbReference type="NCBI Taxonomy" id="2838603"/>
    <lineage>
        <taxon>Bacteria</taxon>
        <taxon>Bacillati</taxon>
        <taxon>Bacillota</taxon>
        <taxon>Clostridia</taxon>
        <taxon>Candidatus Gallimonas</taxon>
    </lineage>
</organism>
<evidence type="ECO:0000313" key="2">
    <source>
        <dbReference type="Proteomes" id="UP000824102"/>
    </source>
</evidence>
<evidence type="ECO:0000313" key="1">
    <source>
        <dbReference type="EMBL" id="HIZ71984.1"/>
    </source>
</evidence>
<comment type="caution">
    <text evidence="1">The sequence shown here is derived from an EMBL/GenBank/DDBJ whole genome shotgun (WGS) entry which is preliminary data.</text>
</comment>
<name>A0A9D2G2Q9_9FIRM</name>
<gene>
    <name evidence="1" type="ORF">H9964_00205</name>
</gene>
<dbReference type="Proteomes" id="UP000824102">
    <property type="component" value="Unassembled WGS sequence"/>
</dbReference>
<proteinExistence type="predicted"/>
<reference evidence="1" key="2">
    <citation type="submission" date="2021-04" db="EMBL/GenBank/DDBJ databases">
        <authorList>
            <person name="Gilroy R."/>
        </authorList>
    </citation>
    <scope>NUCLEOTIDE SEQUENCE</scope>
    <source>
        <strain evidence="1">ChiW7-2402</strain>
    </source>
</reference>